<evidence type="ECO:0000313" key="3">
    <source>
        <dbReference type="Proteomes" id="UP001595947"/>
    </source>
</evidence>
<comment type="caution">
    <text evidence="2">The sequence shown here is derived from an EMBL/GenBank/DDBJ whole genome shotgun (WGS) entry which is preliminary data.</text>
</comment>
<dbReference type="RefSeq" id="WP_378038588.1">
    <property type="nucleotide sequence ID" value="NZ_JBHSIV010000033.1"/>
</dbReference>
<organism evidence="2 3">
    <name type="scientific">Actinomycetospora atypica</name>
    <dbReference type="NCBI Taxonomy" id="1290095"/>
    <lineage>
        <taxon>Bacteria</taxon>
        <taxon>Bacillati</taxon>
        <taxon>Actinomycetota</taxon>
        <taxon>Actinomycetes</taxon>
        <taxon>Pseudonocardiales</taxon>
        <taxon>Pseudonocardiaceae</taxon>
        <taxon>Actinomycetospora</taxon>
    </lineage>
</organism>
<name>A0ABV9YTR4_9PSEU</name>
<dbReference type="Proteomes" id="UP001595947">
    <property type="component" value="Unassembled WGS sequence"/>
</dbReference>
<feature type="region of interest" description="Disordered" evidence="1">
    <location>
        <begin position="1"/>
        <end position="35"/>
    </location>
</feature>
<sequence length="152" mass="16244">MRFSLRSGRHAVPAPVPRPRSGSGGSGEQAPDARLVDDAPATVEVVASRSIARMLADVVPTSWRVVGTDRPSHHPCVDFVVLVDPDPALVADVLERQPGAEAVVLLPRTAPTGRIVTMLDAGVSICLRESPARLVAGHMVARRRRGRSPVRR</sequence>
<reference evidence="3" key="1">
    <citation type="journal article" date="2019" name="Int. J. Syst. Evol. Microbiol.">
        <title>The Global Catalogue of Microorganisms (GCM) 10K type strain sequencing project: providing services to taxonomists for standard genome sequencing and annotation.</title>
        <authorList>
            <consortium name="The Broad Institute Genomics Platform"/>
            <consortium name="The Broad Institute Genome Sequencing Center for Infectious Disease"/>
            <person name="Wu L."/>
            <person name="Ma J."/>
        </authorList>
    </citation>
    <scope>NUCLEOTIDE SEQUENCE [LARGE SCALE GENOMIC DNA]</scope>
    <source>
        <strain evidence="3">CGMCC 4.7093</strain>
    </source>
</reference>
<evidence type="ECO:0000256" key="1">
    <source>
        <dbReference type="SAM" id="MobiDB-lite"/>
    </source>
</evidence>
<dbReference type="EMBL" id="JBHSIV010000033">
    <property type="protein sequence ID" value="MFC5065256.1"/>
    <property type="molecule type" value="Genomic_DNA"/>
</dbReference>
<protein>
    <submittedName>
        <fullName evidence="2">Uncharacterized protein</fullName>
    </submittedName>
</protein>
<keyword evidence="3" id="KW-1185">Reference proteome</keyword>
<gene>
    <name evidence="2" type="ORF">ACFPBZ_23780</name>
</gene>
<proteinExistence type="predicted"/>
<accession>A0ABV9YTR4</accession>
<evidence type="ECO:0000313" key="2">
    <source>
        <dbReference type="EMBL" id="MFC5065256.1"/>
    </source>
</evidence>